<proteinExistence type="predicted"/>
<dbReference type="EMBL" id="KZ349278">
    <property type="protein sequence ID" value="PIO65131.1"/>
    <property type="molecule type" value="Genomic_DNA"/>
</dbReference>
<sequence length="106" mass="12251">MIGTLRPEVQVSYQSYKAEALLLKLSQDERLQEITDKTHFTMVHLNALSSTKSLGKNERKRRLEAIFSEYSDFMVQAVTIEVADAIDNIMQNILRALLFTERMTQK</sequence>
<keyword evidence="2" id="KW-1185">Reference proteome</keyword>
<protein>
    <submittedName>
        <fullName evidence="1">Uncharacterized protein</fullName>
    </submittedName>
</protein>
<gene>
    <name evidence="1" type="ORF">TELCIR_13214</name>
</gene>
<dbReference type="Proteomes" id="UP000230423">
    <property type="component" value="Unassembled WGS sequence"/>
</dbReference>
<reference evidence="1 2" key="1">
    <citation type="submission" date="2015-09" db="EMBL/GenBank/DDBJ databases">
        <title>Draft genome of the parasitic nematode Teladorsagia circumcincta isolate WARC Sus (inbred).</title>
        <authorList>
            <person name="Mitreva M."/>
        </authorList>
    </citation>
    <scope>NUCLEOTIDE SEQUENCE [LARGE SCALE GENOMIC DNA]</scope>
    <source>
        <strain evidence="1 2">S</strain>
    </source>
</reference>
<evidence type="ECO:0000313" key="2">
    <source>
        <dbReference type="Proteomes" id="UP000230423"/>
    </source>
</evidence>
<name>A0A2G9U4D1_TELCI</name>
<dbReference type="OrthoDB" id="5847608at2759"/>
<organism evidence="1 2">
    <name type="scientific">Teladorsagia circumcincta</name>
    <name type="common">Brown stomach worm</name>
    <name type="synonym">Ostertagia circumcincta</name>
    <dbReference type="NCBI Taxonomy" id="45464"/>
    <lineage>
        <taxon>Eukaryota</taxon>
        <taxon>Metazoa</taxon>
        <taxon>Ecdysozoa</taxon>
        <taxon>Nematoda</taxon>
        <taxon>Chromadorea</taxon>
        <taxon>Rhabditida</taxon>
        <taxon>Rhabditina</taxon>
        <taxon>Rhabditomorpha</taxon>
        <taxon>Strongyloidea</taxon>
        <taxon>Trichostrongylidae</taxon>
        <taxon>Teladorsagia</taxon>
    </lineage>
</organism>
<accession>A0A2G9U4D1</accession>
<evidence type="ECO:0000313" key="1">
    <source>
        <dbReference type="EMBL" id="PIO65131.1"/>
    </source>
</evidence>
<dbReference type="AlphaFoldDB" id="A0A2G9U4D1"/>